<dbReference type="InterPro" id="IPR020807">
    <property type="entry name" value="PKS_DH"/>
</dbReference>
<organism evidence="6 7">
    <name type="scientific">Colletotrichum cuscutae</name>
    <dbReference type="NCBI Taxonomy" id="1209917"/>
    <lineage>
        <taxon>Eukaryota</taxon>
        <taxon>Fungi</taxon>
        <taxon>Dikarya</taxon>
        <taxon>Ascomycota</taxon>
        <taxon>Pezizomycotina</taxon>
        <taxon>Sordariomycetes</taxon>
        <taxon>Hypocreomycetidae</taxon>
        <taxon>Glomerellales</taxon>
        <taxon>Glomerellaceae</taxon>
        <taxon>Colletotrichum</taxon>
        <taxon>Colletotrichum acutatum species complex</taxon>
    </lineage>
</organism>
<feature type="domain" description="PKS/mFAS DH" evidence="5">
    <location>
        <begin position="405"/>
        <end position="706"/>
    </location>
</feature>
<dbReference type="AlphaFoldDB" id="A0AAI9XWB4"/>
<proteinExistence type="predicted"/>
<evidence type="ECO:0000256" key="1">
    <source>
        <dbReference type="ARBA" id="ARBA00022450"/>
    </source>
</evidence>
<sequence length="787" mass="86076">MGNGVELSTSTFAKSPSTPADLALVFTGQGAQWPGMALELTLSNRVFAQSIRHMDKVLSLLPDGPSWTLMDELHKPKESSRLHEACISQPLCTAVQIALVDTLRATASIKPFAVIGHSSGEMAAAYACGKLTSNEAIAAAYYRGVVSSEVTKSGAMAAVLGMGRIDVTPFLRPGVGIACENSPSSVTISGDTHLVEAVLTQNWAAKPEALARLLKVDTAYHSHDMQEVGDRYLTLTSPHIDASKSTATSSPAMFSSVTGILLPTGWVADAHYWRSNLESPVLFNAPVTELIEAHKTHSSNHLVFLEVGPHSALAGPLRQILAQSSMNLSYASCLVRAKNATESFLAALGQLWQLGMEIDFNLLTNPEQTVNVVADMPSYPWHHDHSLLFSSRISDEWRYRRFPKHEILGTRVPESSLNEPVFRNMLSLDHVPWISDHNIKGDVIFPCAGYIGMAGEAARQLSTESFAGYSMRNIVIDMAMVLSANKATEVITSLRKEKLTDSLDSPWWDFTVTSFNGSTWMKHCSGQVKALEDKAQALKRPLRELPRDVNSGRWYQALRNVGANYGPCFQGLSDVTCSPTENVSAGTATHTIQNDSHYAIHPTKVDFFLQLFSVAAMKGISHKLNIMNVPTFIEALGLYDCDSEDCFWEGETGLDSEEGMALSLKGVKLGPLENDVAEEDIDPYAGARIFWQADINFLKISDLIEPHSQQETFSLTRDLTLSYIKEALRRLEGVQPVLPDVRDVNSNGIDLGLFGPLDVAMRVVLQHIGPIFRGETEPLEVLLPNGP</sequence>
<feature type="active site" description="Proton donor; for dehydratase activity" evidence="4">
    <location>
        <position position="606"/>
    </location>
</feature>
<evidence type="ECO:0000313" key="7">
    <source>
        <dbReference type="Proteomes" id="UP001239213"/>
    </source>
</evidence>
<dbReference type="InterPro" id="IPR016035">
    <property type="entry name" value="Acyl_Trfase/lysoPLipase"/>
</dbReference>
<dbReference type="InterPro" id="IPR014043">
    <property type="entry name" value="Acyl_transferase_dom"/>
</dbReference>
<dbReference type="EMBL" id="MPDP01000260">
    <property type="protein sequence ID" value="KAK1466342.1"/>
    <property type="molecule type" value="Genomic_DNA"/>
</dbReference>
<keyword evidence="2" id="KW-0597">Phosphoprotein</keyword>
<name>A0AAI9XWB4_9PEZI</name>
<evidence type="ECO:0000259" key="5">
    <source>
        <dbReference type="PROSITE" id="PS52019"/>
    </source>
</evidence>
<dbReference type="GO" id="GO:0044550">
    <property type="term" value="P:secondary metabolite biosynthetic process"/>
    <property type="evidence" value="ECO:0007669"/>
    <property type="project" value="TreeGrafter"/>
</dbReference>
<dbReference type="Gene3D" id="3.10.129.110">
    <property type="entry name" value="Polyketide synthase dehydratase"/>
    <property type="match status" value="1"/>
</dbReference>
<dbReference type="Gene3D" id="3.40.366.10">
    <property type="entry name" value="Malonyl-Coenzyme A Acyl Carrier Protein, domain 2"/>
    <property type="match status" value="1"/>
</dbReference>
<feature type="active site" description="Proton acceptor; for dehydratase activity" evidence="4">
    <location>
        <position position="437"/>
    </location>
</feature>
<feature type="region of interest" description="C-terminal hotdog fold" evidence="4">
    <location>
        <begin position="545"/>
        <end position="706"/>
    </location>
</feature>
<dbReference type="GO" id="GO:0006633">
    <property type="term" value="P:fatty acid biosynthetic process"/>
    <property type="evidence" value="ECO:0007669"/>
    <property type="project" value="TreeGrafter"/>
</dbReference>
<dbReference type="InterPro" id="IPR001227">
    <property type="entry name" value="Ac_transferase_dom_sf"/>
</dbReference>
<dbReference type="GO" id="GO:0004312">
    <property type="term" value="F:fatty acid synthase activity"/>
    <property type="evidence" value="ECO:0007669"/>
    <property type="project" value="TreeGrafter"/>
</dbReference>
<dbReference type="PANTHER" id="PTHR43775">
    <property type="entry name" value="FATTY ACID SYNTHASE"/>
    <property type="match status" value="1"/>
</dbReference>
<dbReference type="InterPro" id="IPR050091">
    <property type="entry name" value="PKS_NRPS_Biosynth_Enz"/>
</dbReference>
<dbReference type="InterPro" id="IPR016036">
    <property type="entry name" value="Malonyl_transacylase_ACP-bd"/>
</dbReference>
<reference evidence="6" key="1">
    <citation type="submission" date="2016-11" db="EMBL/GenBank/DDBJ databases">
        <title>The genome sequence of Colletotrichum cuscutae.</title>
        <authorList>
            <person name="Baroncelli R."/>
        </authorList>
    </citation>
    <scope>NUCLEOTIDE SEQUENCE</scope>
    <source>
        <strain evidence="6">IMI 304802</strain>
    </source>
</reference>
<evidence type="ECO:0000313" key="6">
    <source>
        <dbReference type="EMBL" id="KAK1466342.1"/>
    </source>
</evidence>
<dbReference type="Pfam" id="PF14765">
    <property type="entry name" value="PS-DH"/>
    <property type="match status" value="1"/>
</dbReference>
<dbReference type="SUPFAM" id="SSF52151">
    <property type="entry name" value="FabD/lysophospholipase-like"/>
    <property type="match status" value="1"/>
</dbReference>
<gene>
    <name evidence="6" type="ORF">CCUS01_01191</name>
</gene>
<dbReference type="Proteomes" id="UP001239213">
    <property type="component" value="Unassembled WGS sequence"/>
</dbReference>
<dbReference type="InterPro" id="IPR042104">
    <property type="entry name" value="PKS_dehydratase_sf"/>
</dbReference>
<dbReference type="InterPro" id="IPR049900">
    <property type="entry name" value="PKS_mFAS_DH"/>
</dbReference>
<dbReference type="PROSITE" id="PS52019">
    <property type="entry name" value="PKS_MFAS_DH"/>
    <property type="match status" value="1"/>
</dbReference>
<dbReference type="Pfam" id="PF00698">
    <property type="entry name" value="Acyl_transf_1"/>
    <property type="match status" value="1"/>
</dbReference>
<dbReference type="PANTHER" id="PTHR43775:SF28">
    <property type="entry name" value="SYNTHASE, PUTATIVE-RELATED"/>
    <property type="match status" value="1"/>
</dbReference>
<accession>A0AAI9XWB4</accession>
<dbReference type="SMART" id="SM00826">
    <property type="entry name" value="PKS_DH"/>
    <property type="match status" value="1"/>
</dbReference>
<protein>
    <submittedName>
        <fullName evidence="6">Polyketide synthase</fullName>
    </submittedName>
</protein>
<keyword evidence="3" id="KW-0511">Multifunctional enzyme</keyword>
<keyword evidence="1" id="KW-0596">Phosphopantetheine</keyword>
<dbReference type="SUPFAM" id="SSF55048">
    <property type="entry name" value="Probable ACP-binding domain of malonyl-CoA ACP transacylase"/>
    <property type="match status" value="1"/>
</dbReference>
<comment type="caution">
    <text evidence="6">The sequence shown here is derived from an EMBL/GenBank/DDBJ whole genome shotgun (WGS) entry which is preliminary data.</text>
</comment>
<feature type="region of interest" description="N-terminal hotdog fold" evidence="4">
    <location>
        <begin position="405"/>
        <end position="535"/>
    </location>
</feature>
<dbReference type="InterPro" id="IPR049552">
    <property type="entry name" value="PKS_DH_N"/>
</dbReference>
<dbReference type="SMART" id="SM00827">
    <property type="entry name" value="PKS_AT"/>
    <property type="match status" value="1"/>
</dbReference>
<dbReference type="Pfam" id="PF21089">
    <property type="entry name" value="PKS_DH_N"/>
    <property type="match status" value="1"/>
</dbReference>
<evidence type="ECO:0000256" key="3">
    <source>
        <dbReference type="ARBA" id="ARBA00023268"/>
    </source>
</evidence>
<dbReference type="InterPro" id="IPR049551">
    <property type="entry name" value="PKS_DH_C"/>
</dbReference>
<keyword evidence="7" id="KW-1185">Reference proteome</keyword>
<evidence type="ECO:0000256" key="4">
    <source>
        <dbReference type="PROSITE-ProRule" id="PRU01363"/>
    </source>
</evidence>
<evidence type="ECO:0000256" key="2">
    <source>
        <dbReference type="ARBA" id="ARBA00022553"/>
    </source>
</evidence>